<dbReference type="EMBL" id="JADUNP010000026">
    <property type="protein sequence ID" value="MBH1653058.1"/>
    <property type="molecule type" value="Genomic_DNA"/>
</dbReference>
<dbReference type="RefSeq" id="WP_154263683.1">
    <property type="nucleotide sequence ID" value="NZ_CP040438.1"/>
</dbReference>
<gene>
    <name evidence="1" type="ORF">I5U67_12860</name>
</gene>
<evidence type="ECO:0000313" key="2">
    <source>
        <dbReference type="Proteomes" id="UP000625930"/>
    </source>
</evidence>
<dbReference type="Proteomes" id="UP000625930">
    <property type="component" value="Unassembled WGS sequence"/>
</dbReference>
<name>A0A6B8JLC4_STEMA</name>
<sequence>MHAGSLFHICFATSLAIAGCAGCIHQFLQGQPIFALAIMLSVLTMIGAALVTRKLALPGALAMACTVFGLLAKSP</sequence>
<evidence type="ECO:0000313" key="1">
    <source>
        <dbReference type="EMBL" id="MBH1653058.1"/>
    </source>
</evidence>
<comment type="caution">
    <text evidence="1">The sequence shown here is derived from an EMBL/GenBank/DDBJ whole genome shotgun (WGS) entry which is preliminary data.</text>
</comment>
<protein>
    <submittedName>
        <fullName evidence="1">Uncharacterized protein</fullName>
    </submittedName>
</protein>
<accession>A0A6B8JLC4</accession>
<organism evidence="1 2">
    <name type="scientific">Stenotrophomonas maltophilia</name>
    <name type="common">Pseudomonas maltophilia</name>
    <name type="synonym">Xanthomonas maltophilia</name>
    <dbReference type="NCBI Taxonomy" id="40324"/>
    <lineage>
        <taxon>Bacteria</taxon>
        <taxon>Pseudomonadati</taxon>
        <taxon>Pseudomonadota</taxon>
        <taxon>Gammaproteobacteria</taxon>
        <taxon>Lysobacterales</taxon>
        <taxon>Lysobacteraceae</taxon>
        <taxon>Stenotrophomonas</taxon>
        <taxon>Stenotrophomonas maltophilia group</taxon>
    </lineage>
</organism>
<reference evidence="1" key="1">
    <citation type="submission" date="2020-11" db="EMBL/GenBank/DDBJ databases">
        <title>Enhanced detection system for hospital associated transmission using whole genome sequencing surveillance.</title>
        <authorList>
            <person name="Harrison L.H."/>
            <person name="Van Tyne D."/>
            <person name="Marsh J.W."/>
            <person name="Griffith M.P."/>
            <person name="Snyder D.J."/>
            <person name="Cooper V.S."/>
            <person name="Mustapha M."/>
        </authorList>
    </citation>
    <scope>NUCLEOTIDE SEQUENCE</scope>
    <source>
        <strain evidence="1">STEN00091</strain>
    </source>
</reference>
<dbReference type="AlphaFoldDB" id="A0A6B8JLC4"/>
<proteinExistence type="predicted"/>